<dbReference type="EMBL" id="FO082820">
    <property type="protein sequence ID" value="CCF19079.1"/>
    <property type="molecule type" value="Genomic_DNA"/>
</dbReference>
<sequence length="152" mass="16475">MTTCANGHPMEFIGGRNCGCHPDATCSLPVYTCPVCKDSDYGDNQEASDMKASCPDVEECKVKANPYGGLPGLHLTRAEFEALDEYSATLPTGTTPGKRWRRHDGAYDPDCENPFWLIGEYDPDDDGKGPSIKINWYIPVISVAAPLTGSAQ</sequence>
<dbReference type="STRING" id="1125847.NT26_1355"/>
<dbReference type="AlphaFoldDB" id="L0NDX4"/>
<evidence type="ECO:0000313" key="2">
    <source>
        <dbReference type="Proteomes" id="UP000010792"/>
    </source>
</evidence>
<accession>L0NDX4</accession>
<keyword evidence="2" id="KW-1185">Reference proteome</keyword>
<reference evidence="1 2" key="1">
    <citation type="journal article" date="2013" name="Genome Biol. Evol.">
        <title>Life in an arsenic-containing gold mine: genome and physiology of the autotrophic arsenite-oxidizing bacterium rhizobium sp. NT-26.</title>
        <authorList>
            <person name="Andres J."/>
            <person name="Arsene-Ploetze F."/>
            <person name="Barbe V."/>
            <person name="Brochier-Armanet C."/>
            <person name="Cleiss-Arnold J."/>
            <person name="Coppee J.Y."/>
            <person name="Dillies M.A."/>
            <person name="Geist"/>
            <person name="L"/>
            <person name="Joublin A."/>
            <person name="Koechler S."/>
            <person name="Lassalle F."/>
            <person name="Marchal M."/>
            <person name="Medigue C."/>
            <person name="Muller D."/>
            <person name="Nesme X."/>
            <person name="Plewniak F."/>
            <person name="Proux C."/>
            <person name="Ramirez-Bahena M.H."/>
            <person name="Schenowitz C."/>
            <person name="Sismeiro O."/>
            <person name="Vallenet D."/>
            <person name="Santini J.M."/>
            <person name="Bertin P.N."/>
        </authorList>
    </citation>
    <scope>NUCLEOTIDE SEQUENCE [LARGE SCALE GENOMIC DNA]</scope>
    <source>
        <strain evidence="1 2">NT-26</strain>
    </source>
</reference>
<protein>
    <submittedName>
        <fullName evidence="1">Uncharacterized protein</fullName>
    </submittedName>
</protein>
<dbReference type="KEGG" id="rht:NT26_1355"/>
<name>L0NDX4_9HYPH</name>
<proteinExistence type="predicted"/>
<organism evidence="1 2">
    <name type="scientific">Pseudorhizobium banfieldiae</name>
    <dbReference type="NCBI Taxonomy" id="1125847"/>
    <lineage>
        <taxon>Bacteria</taxon>
        <taxon>Pseudomonadati</taxon>
        <taxon>Pseudomonadota</taxon>
        <taxon>Alphaproteobacteria</taxon>
        <taxon>Hyphomicrobiales</taxon>
        <taxon>Rhizobiaceae</taxon>
        <taxon>Rhizobium/Agrobacterium group</taxon>
        <taxon>Pseudorhizobium</taxon>
    </lineage>
</organism>
<gene>
    <name evidence="1" type="ORF">NT26_1355</name>
</gene>
<dbReference type="Proteomes" id="UP000010792">
    <property type="component" value="Chromosome"/>
</dbReference>
<evidence type="ECO:0000313" key="1">
    <source>
        <dbReference type="EMBL" id="CCF19079.1"/>
    </source>
</evidence>